<dbReference type="EMBL" id="BALE01000017">
    <property type="protein sequence ID" value="GAN54155.1"/>
    <property type="molecule type" value="Genomic_DNA"/>
</dbReference>
<keyword evidence="3" id="KW-1185">Reference proteome</keyword>
<proteinExistence type="predicted"/>
<protein>
    <submittedName>
        <fullName evidence="2">Lysophospholipase</fullName>
    </submittedName>
</protein>
<evidence type="ECO:0000313" key="2">
    <source>
        <dbReference type="EMBL" id="GAN54155.1"/>
    </source>
</evidence>
<dbReference type="InterPro" id="IPR000073">
    <property type="entry name" value="AB_hydrolase_1"/>
</dbReference>
<evidence type="ECO:0000313" key="3">
    <source>
        <dbReference type="Proteomes" id="UP000032679"/>
    </source>
</evidence>
<sequence>MPPSMTITLSDGAPIPLRVWQARSPHAVVLAFHGFGDSRDAWEWPAPHMAAAGITTIAPDQRGFGAAPLRGDWSSAARMVRDASEEAAFIHARMPDMPLYVMGESMGGAIALMLDSQRSRPPIAGTILVSPAIWPFDWGSRAVVNTLASIAPHWAFTGEDLPVHVVPSDNLAAMRRLYFDPLTLHAARLDSLAGLVRLMNDASRTVPRAPAPMLILYGDHDQLVPAGPMARLWRETPHARHDLILGGHHLLLRDRPVATADVIAWITDPDVPLPSGGDIAAAAWMAGDP</sequence>
<name>A0A0D6ML17_9PROT</name>
<reference evidence="2 3" key="1">
    <citation type="submission" date="2012-10" db="EMBL/GenBank/DDBJ databases">
        <title>Genome sequencing of Tanticharoenia sakaeratensis NBRC 103193.</title>
        <authorList>
            <person name="Azuma Y."/>
            <person name="Hadano H."/>
            <person name="Hirakawa H."/>
            <person name="Matsushita K."/>
        </authorList>
    </citation>
    <scope>NUCLEOTIDE SEQUENCE [LARGE SCALE GENOMIC DNA]</scope>
    <source>
        <strain evidence="2 3">NBRC 103193</strain>
    </source>
</reference>
<dbReference type="Pfam" id="PF12146">
    <property type="entry name" value="Hydrolase_4"/>
    <property type="match status" value="1"/>
</dbReference>
<comment type="caution">
    <text evidence="2">The sequence shown here is derived from an EMBL/GenBank/DDBJ whole genome shotgun (WGS) entry which is preliminary data.</text>
</comment>
<evidence type="ECO:0000259" key="1">
    <source>
        <dbReference type="Pfam" id="PF12146"/>
    </source>
</evidence>
<feature type="domain" description="Serine aminopeptidase S33" evidence="1">
    <location>
        <begin position="24"/>
        <end position="255"/>
    </location>
</feature>
<gene>
    <name evidence="2" type="ORF">Tasa_017_038</name>
</gene>
<dbReference type="PANTHER" id="PTHR11614">
    <property type="entry name" value="PHOSPHOLIPASE-RELATED"/>
    <property type="match status" value="1"/>
</dbReference>
<dbReference type="InterPro" id="IPR029058">
    <property type="entry name" value="AB_hydrolase_fold"/>
</dbReference>
<dbReference type="Gene3D" id="3.40.50.1820">
    <property type="entry name" value="alpha/beta hydrolase"/>
    <property type="match status" value="1"/>
</dbReference>
<organism evidence="2 3">
    <name type="scientific">Tanticharoenia sakaeratensis NBRC 103193</name>
    <dbReference type="NCBI Taxonomy" id="1231623"/>
    <lineage>
        <taxon>Bacteria</taxon>
        <taxon>Pseudomonadati</taxon>
        <taxon>Pseudomonadota</taxon>
        <taxon>Alphaproteobacteria</taxon>
        <taxon>Acetobacterales</taxon>
        <taxon>Acetobacteraceae</taxon>
        <taxon>Tanticharoenia</taxon>
    </lineage>
</organism>
<dbReference type="InterPro" id="IPR051044">
    <property type="entry name" value="MAG_DAG_Lipase"/>
</dbReference>
<dbReference type="Proteomes" id="UP000032679">
    <property type="component" value="Unassembled WGS sequence"/>
</dbReference>
<dbReference type="InterPro" id="IPR022742">
    <property type="entry name" value="Hydrolase_4"/>
</dbReference>
<accession>A0A0D6ML17</accession>
<dbReference type="AlphaFoldDB" id="A0A0D6ML17"/>
<dbReference type="PRINTS" id="PR00111">
    <property type="entry name" value="ABHYDROLASE"/>
</dbReference>
<dbReference type="SUPFAM" id="SSF53474">
    <property type="entry name" value="alpha/beta-Hydrolases"/>
    <property type="match status" value="1"/>
</dbReference>
<dbReference type="STRING" id="1231623.Tasa_017_038"/>